<evidence type="ECO:0000313" key="2">
    <source>
        <dbReference type="EMBL" id="KAF9068003.1"/>
    </source>
</evidence>
<dbReference type="AlphaFoldDB" id="A0A9P5PQ70"/>
<sequence>MTSRTCTRAYPPMAISIHLRHYFYLVKTVTLSLVSYAVPWPGMFRATPGRCFRCESVKSKGIPQLVSIRNDFQTLAGVSIPSVFLHSATAMRKQAAFSWIAVPTRASIFMNQFKDVSYVTRQSSPRSIGIPPGPDSLKTISGNRRGNNTSDCSHGRIWSHLLAVERLRWEERGQDTAVME</sequence>
<feature type="compositionally biased region" description="Polar residues" evidence="1">
    <location>
        <begin position="138"/>
        <end position="149"/>
    </location>
</feature>
<feature type="region of interest" description="Disordered" evidence="1">
    <location>
        <begin position="124"/>
        <end position="149"/>
    </location>
</feature>
<keyword evidence="3" id="KW-1185">Reference proteome</keyword>
<proteinExistence type="predicted"/>
<comment type="caution">
    <text evidence="2">The sequence shown here is derived from an EMBL/GenBank/DDBJ whole genome shotgun (WGS) entry which is preliminary data.</text>
</comment>
<accession>A0A9P5PQ70</accession>
<name>A0A9P5PQ70_9AGAR</name>
<dbReference type="EMBL" id="JADNRY010000065">
    <property type="protein sequence ID" value="KAF9068003.1"/>
    <property type="molecule type" value="Genomic_DNA"/>
</dbReference>
<gene>
    <name evidence="2" type="ORF">BDP27DRAFT_1327796</name>
</gene>
<evidence type="ECO:0000313" key="3">
    <source>
        <dbReference type="Proteomes" id="UP000772434"/>
    </source>
</evidence>
<evidence type="ECO:0000256" key="1">
    <source>
        <dbReference type="SAM" id="MobiDB-lite"/>
    </source>
</evidence>
<reference evidence="2" key="1">
    <citation type="submission" date="2020-11" db="EMBL/GenBank/DDBJ databases">
        <authorList>
            <consortium name="DOE Joint Genome Institute"/>
            <person name="Ahrendt S."/>
            <person name="Riley R."/>
            <person name="Andreopoulos W."/>
            <person name="Labutti K."/>
            <person name="Pangilinan J."/>
            <person name="Ruiz-Duenas F.J."/>
            <person name="Barrasa J.M."/>
            <person name="Sanchez-Garcia M."/>
            <person name="Camarero S."/>
            <person name="Miyauchi S."/>
            <person name="Serrano A."/>
            <person name="Linde D."/>
            <person name="Babiker R."/>
            <person name="Drula E."/>
            <person name="Ayuso-Fernandez I."/>
            <person name="Pacheco R."/>
            <person name="Padilla G."/>
            <person name="Ferreira P."/>
            <person name="Barriuso J."/>
            <person name="Kellner H."/>
            <person name="Castanera R."/>
            <person name="Alfaro M."/>
            <person name="Ramirez L."/>
            <person name="Pisabarro A.G."/>
            <person name="Kuo A."/>
            <person name="Tritt A."/>
            <person name="Lipzen A."/>
            <person name="He G."/>
            <person name="Yan M."/>
            <person name="Ng V."/>
            <person name="Cullen D."/>
            <person name="Martin F."/>
            <person name="Rosso M.-N."/>
            <person name="Henrissat B."/>
            <person name="Hibbett D."/>
            <person name="Martinez A.T."/>
            <person name="Grigoriev I.V."/>
        </authorList>
    </citation>
    <scope>NUCLEOTIDE SEQUENCE</scope>
    <source>
        <strain evidence="2">AH 40177</strain>
    </source>
</reference>
<protein>
    <submittedName>
        <fullName evidence="2">Uncharacterized protein</fullName>
    </submittedName>
</protein>
<organism evidence="2 3">
    <name type="scientific">Rhodocollybia butyracea</name>
    <dbReference type="NCBI Taxonomy" id="206335"/>
    <lineage>
        <taxon>Eukaryota</taxon>
        <taxon>Fungi</taxon>
        <taxon>Dikarya</taxon>
        <taxon>Basidiomycota</taxon>
        <taxon>Agaricomycotina</taxon>
        <taxon>Agaricomycetes</taxon>
        <taxon>Agaricomycetidae</taxon>
        <taxon>Agaricales</taxon>
        <taxon>Marasmiineae</taxon>
        <taxon>Omphalotaceae</taxon>
        <taxon>Rhodocollybia</taxon>
    </lineage>
</organism>
<dbReference type="Proteomes" id="UP000772434">
    <property type="component" value="Unassembled WGS sequence"/>
</dbReference>